<dbReference type="GO" id="GO:0046872">
    <property type="term" value="F:metal ion binding"/>
    <property type="evidence" value="ECO:0007669"/>
    <property type="project" value="UniProtKB-KW"/>
</dbReference>
<reference evidence="6" key="1">
    <citation type="submission" date="2016-10" db="EMBL/GenBank/DDBJ databases">
        <authorList>
            <person name="de Groot N.N."/>
        </authorList>
    </citation>
    <scope>NUCLEOTIDE SEQUENCE</scope>
</reference>
<feature type="region of interest" description="Disordered" evidence="4">
    <location>
        <begin position="103"/>
        <end position="132"/>
    </location>
</feature>
<evidence type="ECO:0000256" key="1">
    <source>
        <dbReference type="ARBA" id="ARBA00022617"/>
    </source>
</evidence>
<protein>
    <submittedName>
        <fullName evidence="6">Cytochrome c, class I</fullName>
    </submittedName>
</protein>
<sequence>MKQILVTFFIILTFTSAIEAESGKKVFETYCWGCHHQTAVAFGPPFAEIASKRTAEEIQGMIADPEGVSKVFGYRRNAMPAFKLKSEELKAITDYILSFKPTETKESNSSKENNKTIVKEPYPNIAANKESK</sequence>
<dbReference type="GO" id="GO:0009055">
    <property type="term" value="F:electron transfer activity"/>
    <property type="evidence" value="ECO:0007669"/>
    <property type="project" value="InterPro"/>
</dbReference>
<evidence type="ECO:0000256" key="2">
    <source>
        <dbReference type="ARBA" id="ARBA00022723"/>
    </source>
</evidence>
<evidence type="ECO:0000259" key="5">
    <source>
        <dbReference type="PROSITE" id="PS51007"/>
    </source>
</evidence>
<keyword evidence="2" id="KW-0479">Metal-binding</keyword>
<evidence type="ECO:0000256" key="3">
    <source>
        <dbReference type="ARBA" id="ARBA00023004"/>
    </source>
</evidence>
<name>A0A1W1C9Q8_9ZZZZ</name>
<evidence type="ECO:0000313" key="6">
    <source>
        <dbReference type="EMBL" id="SFV62463.1"/>
    </source>
</evidence>
<dbReference type="AlphaFoldDB" id="A0A1W1C9Q8"/>
<evidence type="ECO:0000256" key="4">
    <source>
        <dbReference type="SAM" id="MobiDB-lite"/>
    </source>
</evidence>
<dbReference type="PROSITE" id="PS51007">
    <property type="entry name" value="CYTC"/>
    <property type="match status" value="1"/>
</dbReference>
<accession>A0A1W1C9Q8</accession>
<proteinExistence type="predicted"/>
<dbReference type="SUPFAM" id="SSF46626">
    <property type="entry name" value="Cytochrome c"/>
    <property type="match status" value="1"/>
</dbReference>
<dbReference type="GO" id="GO:0020037">
    <property type="term" value="F:heme binding"/>
    <property type="evidence" value="ECO:0007669"/>
    <property type="project" value="InterPro"/>
</dbReference>
<dbReference type="EMBL" id="FPHD01000060">
    <property type="protein sequence ID" value="SFV62463.1"/>
    <property type="molecule type" value="Genomic_DNA"/>
</dbReference>
<gene>
    <name evidence="6" type="ORF">MNB_SV-8-610</name>
</gene>
<feature type="compositionally biased region" description="Basic and acidic residues" evidence="4">
    <location>
        <begin position="103"/>
        <end position="118"/>
    </location>
</feature>
<dbReference type="InterPro" id="IPR009056">
    <property type="entry name" value="Cyt_c-like_dom"/>
</dbReference>
<keyword evidence="3" id="KW-0408">Iron</keyword>
<dbReference type="InterPro" id="IPR036909">
    <property type="entry name" value="Cyt_c-like_dom_sf"/>
</dbReference>
<organism evidence="6">
    <name type="scientific">hydrothermal vent metagenome</name>
    <dbReference type="NCBI Taxonomy" id="652676"/>
    <lineage>
        <taxon>unclassified sequences</taxon>
        <taxon>metagenomes</taxon>
        <taxon>ecological metagenomes</taxon>
    </lineage>
</organism>
<keyword evidence="1" id="KW-0349">Heme</keyword>
<dbReference type="Pfam" id="PF00034">
    <property type="entry name" value="Cytochrom_C"/>
    <property type="match status" value="1"/>
</dbReference>
<feature type="domain" description="Cytochrome c" evidence="5">
    <location>
        <begin position="18"/>
        <end position="100"/>
    </location>
</feature>
<dbReference type="Gene3D" id="1.10.760.10">
    <property type="entry name" value="Cytochrome c-like domain"/>
    <property type="match status" value="1"/>
</dbReference>